<feature type="domain" description="RNA polymerase sigma factor 70 region 4 type 2" evidence="1">
    <location>
        <begin position="44"/>
        <end position="92"/>
    </location>
</feature>
<gene>
    <name evidence="2" type="ORF">D3H65_08095</name>
</gene>
<name>A0A3B7MQR3_9BACT</name>
<reference evidence="2 3" key="1">
    <citation type="submission" date="2018-09" db="EMBL/GenBank/DDBJ databases">
        <title>Genome sequencing of strain 6GH32-13.</title>
        <authorList>
            <person name="Weon H.-Y."/>
            <person name="Heo J."/>
            <person name="Kwon S.-W."/>
        </authorList>
    </citation>
    <scope>NUCLEOTIDE SEQUENCE [LARGE SCALE GENOMIC DNA]</scope>
    <source>
        <strain evidence="2 3">5GH32-13</strain>
    </source>
</reference>
<accession>A0A3B7MQR3</accession>
<dbReference type="InterPro" id="IPR036388">
    <property type="entry name" value="WH-like_DNA-bd_sf"/>
</dbReference>
<dbReference type="GO" id="GO:0016987">
    <property type="term" value="F:sigma factor activity"/>
    <property type="evidence" value="ECO:0007669"/>
    <property type="project" value="InterPro"/>
</dbReference>
<dbReference type="AlphaFoldDB" id="A0A3B7MQR3"/>
<dbReference type="KEGG" id="pseg:D3H65_08095"/>
<sequence length="115" mass="13179">MKNPSRNNQRPAGHYTSLRITRPLENQVDHPTGEHAMIETYILKEIHEEIESLPGPCKELFKLIFFHDMNTAEAAVTLNIPYKTALKHQQQALSVLRFTVLKQCLVYQPETASAH</sequence>
<organism evidence="2 3">
    <name type="scientific">Paraflavitalea soli</name>
    <dbReference type="NCBI Taxonomy" id="2315862"/>
    <lineage>
        <taxon>Bacteria</taxon>
        <taxon>Pseudomonadati</taxon>
        <taxon>Bacteroidota</taxon>
        <taxon>Chitinophagia</taxon>
        <taxon>Chitinophagales</taxon>
        <taxon>Chitinophagaceae</taxon>
        <taxon>Paraflavitalea</taxon>
    </lineage>
</organism>
<dbReference type="SUPFAM" id="SSF88659">
    <property type="entry name" value="Sigma3 and sigma4 domains of RNA polymerase sigma factors"/>
    <property type="match status" value="1"/>
</dbReference>
<dbReference type="InterPro" id="IPR013249">
    <property type="entry name" value="RNA_pol_sigma70_r4_t2"/>
</dbReference>
<dbReference type="InterPro" id="IPR013324">
    <property type="entry name" value="RNA_pol_sigma_r3/r4-like"/>
</dbReference>
<dbReference type="GO" id="GO:0006352">
    <property type="term" value="P:DNA-templated transcription initiation"/>
    <property type="evidence" value="ECO:0007669"/>
    <property type="project" value="InterPro"/>
</dbReference>
<dbReference type="OrthoDB" id="656273at2"/>
<evidence type="ECO:0000313" key="3">
    <source>
        <dbReference type="Proteomes" id="UP000263900"/>
    </source>
</evidence>
<dbReference type="EMBL" id="CP032157">
    <property type="protein sequence ID" value="AXY73945.1"/>
    <property type="molecule type" value="Genomic_DNA"/>
</dbReference>
<dbReference type="RefSeq" id="WP_119049832.1">
    <property type="nucleotide sequence ID" value="NZ_CP032157.1"/>
</dbReference>
<proteinExistence type="predicted"/>
<dbReference type="GO" id="GO:0003677">
    <property type="term" value="F:DNA binding"/>
    <property type="evidence" value="ECO:0007669"/>
    <property type="project" value="InterPro"/>
</dbReference>
<dbReference type="Proteomes" id="UP000263900">
    <property type="component" value="Chromosome"/>
</dbReference>
<evidence type="ECO:0000259" key="1">
    <source>
        <dbReference type="Pfam" id="PF08281"/>
    </source>
</evidence>
<dbReference type="Pfam" id="PF08281">
    <property type="entry name" value="Sigma70_r4_2"/>
    <property type="match status" value="1"/>
</dbReference>
<evidence type="ECO:0000313" key="2">
    <source>
        <dbReference type="EMBL" id="AXY73945.1"/>
    </source>
</evidence>
<dbReference type="Gene3D" id="1.10.10.10">
    <property type="entry name" value="Winged helix-like DNA-binding domain superfamily/Winged helix DNA-binding domain"/>
    <property type="match status" value="1"/>
</dbReference>
<keyword evidence="3" id="KW-1185">Reference proteome</keyword>
<protein>
    <submittedName>
        <fullName evidence="2">Sigma-70 family RNA polymerase sigma factor</fullName>
    </submittedName>
</protein>